<organism evidence="2">
    <name type="scientific">marine sediment metagenome</name>
    <dbReference type="NCBI Taxonomy" id="412755"/>
    <lineage>
        <taxon>unclassified sequences</taxon>
        <taxon>metagenomes</taxon>
        <taxon>ecological metagenomes</taxon>
    </lineage>
</organism>
<protein>
    <recommendedName>
        <fullName evidence="1">Rap1a immunity protein domain-containing protein</fullName>
    </recommendedName>
</protein>
<evidence type="ECO:0000259" key="1">
    <source>
        <dbReference type="Pfam" id="PF18602"/>
    </source>
</evidence>
<feature type="domain" description="Rap1a immunity protein" evidence="1">
    <location>
        <begin position="53"/>
        <end position="121"/>
    </location>
</feature>
<dbReference type="InterPro" id="IPR041238">
    <property type="entry name" value="Rap1a"/>
</dbReference>
<accession>X0ZLW2</accession>
<comment type="caution">
    <text evidence="2">The sequence shown here is derived from an EMBL/GenBank/DDBJ whole genome shotgun (WGS) entry which is preliminary data.</text>
</comment>
<reference evidence="2" key="1">
    <citation type="journal article" date="2014" name="Front. Microbiol.">
        <title>High frequency of phylogenetically diverse reductive dehalogenase-homologous genes in deep subseafloor sedimentary metagenomes.</title>
        <authorList>
            <person name="Kawai M."/>
            <person name="Futagami T."/>
            <person name="Toyoda A."/>
            <person name="Takaki Y."/>
            <person name="Nishi S."/>
            <person name="Hori S."/>
            <person name="Arai W."/>
            <person name="Tsubouchi T."/>
            <person name="Morono Y."/>
            <person name="Uchiyama I."/>
            <person name="Ito T."/>
            <person name="Fujiyama A."/>
            <person name="Inagaki F."/>
            <person name="Takami H."/>
        </authorList>
    </citation>
    <scope>NUCLEOTIDE SEQUENCE</scope>
    <source>
        <strain evidence="2">Expedition CK06-06</strain>
    </source>
</reference>
<gene>
    <name evidence="2" type="ORF">S01H4_11113</name>
</gene>
<evidence type="ECO:0000313" key="2">
    <source>
        <dbReference type="EMBL" id="GAG70690.1"/>
    </source>
</evidence>
<name>X0ZLW2_9ZZZZ</name>
<dbReference type="AlphaFoldDB" id="X0ZLW2"/>
<sequence>MMRVLLAVVLLGVSNVGLAAFVSGHELMSYSLECDKYTGEPGTDEWTRSCGIGRSYVMGVFDTAHSLTERWVFEKRFCKPDDVDRHQLLALVRKYMADHPEQMDFAAAGIVYDALTQAYPCE</sequence>
<proteinExistence type="predicted"/>
<dbReference type="Pfam" id="PF18602">
    <property type="entry name" value="Rap1a"/>
    <property type="match status" value="1"/>
</dbReference>
<dbReference type="Gene3D" id="1.10.890.40">
    <property type="match status" value="1"/>
</dbReference>
<dbReference type="EMBL" id="BART01004423">
    <property type="protein sequence ID" value="GAG70690.1"/>
    <property type="molecule type" value="Genomic_DNA"/>
</dbReference>